<evidence type="ECO:0000256" key="1">
    <source>
        <dbReference type="SAM" id="MobiDB-lite"/>
    </source>
</evidence>
<organism evidence="3 4">
    <name type="scientific">Svornostia abyssi</name>
    <dbReference type="NCBI Taxonomy" id="2898438"/>
    <lineage>
        <taxon>Bacteria</taxon>
        <taxon>Bacillati</taxon>
        <taxon>Actinomycetota</taxon>
        <taxon>Thermoleophilia</taxon>
        <taxon>Solirubrobacterales</taxon>
        <taxon>Baekduiaceae</taxon>
        <taxon>Svornostia</taxon>
    </lineage>
</organism>
<keyword evidence="3" id="KW-0489">Methyltransferase</keyword>
<feature type="domain" description="Methyltransferase type 11" evidence="2">
    <location>
        <begin position="47"/>
        <end position="139"/>
    </location>
</feature>
<accession>A0ABY5PE46</accession>
<dbReference type="GO" id="GO:0032259">
    <property type="term" value="P:methylation"/>
    <property type="evidence" value="ECO:0007669"/>
    <property type="project" value="UniProtKB-KW"/>
</dbReference>
<protein>
    <submittedName>
        <fullName evidence="3">Methyltransferase domain-containing protein</fullName>
    </submittedName>
</protein>
<gene>
    <name evidence="3" type="ORF">LRS13_19800</name>
</gene>
<evidence type="ECO:0000313" key="4">
    <source>
        <dbReference type="Proteomes" id="UP001058860"/>
    </source>
</evidence>
<keyword evidence="4" id="KW-1185">Reference proteome</keyword>
<evidence type="ECO:0000313" key="3">
    <source>
        <dbReference type="EMBL" id="UUY02906.1"/>
    </source>
</evidence>
<dbReference type="Pfam" id="PF08241">
    <property type="entry name" value="Methyltransf_11"/>
    <property type="match status" value="1"/>
</dbReference>
<sequence length="267" mass="29816">MEQRHEPRLEDVLSLRNRLHRVFRDTEEANRQAFLAALPHPIPGPMLDIGPHTGELTMEIARRVGIHDVHGVELIADHIPAARKRGVQVVHGDVDRGLPFPDDMFGLVVANQVIEHVRRTDTFLREIRRVVKPDGLVCISTNNLSSWHNVVSLALGMQPTPMHVSDEVIVGNPMNPEAGLAHEDLGRTHLRLFTRRALEDLARYHGLETVSSETVGFYPFPRRSRSASSASIRATARLWSVSCVPSTPQSPSPICRTTSPRPHSQPQ</sequence>
<dbReference type="Proteomes" id="UP001058860">
    <property type="component" value="Chromosome"/>
</dbReference>
<feature type="region of interest" description="Disordered" evidence="1">
    <location>
        <begin position="243"/>
        <end position="267"/>
    </location>
</feature>
<dbReference type="EMBL" id="CP088295">
    <property type="protein sequence ID" value="UUY02906.1"/>
    <property type="molecule type" value="Genomic_DNA"/>
</dbReference>
<dbReference type="CDD" id="cd02440">
    <property type="entry name" value="AdoMet_MTases"/>
    <property type="match status" value="1"/>
</dbReference>
<dbReference type="GO" id="GO:0008168">
    <property type="term" value="F:methyltransferase activity"/>
    <property type="evidence" value="ECO:0007669"/>
    <property type="project" value="UniProtKB-KW"/>
</dbReference>
<keyword evidence="3" id="KW-0808">Transferase</keyword>
<evidence type="ECO:0000259" key="2">
    <source>
        <dbReference type="Pfam" id="PF08241"/>
    </source>
</evidence>
<proteinExistence type="predicted"/>
<dbReference type="Gene3D" id="3.40.50.150">
    <property type="entry name" value="Vaccinia Virus protein VP39"/>
    <property type="match status" value="1"/>
</dbReference>
<feature type="compositionally biased region" description="Polar residues" evidence="1">
    <location>
        <begin position="255"/>
        <end position="267"/>
    </location>
</feature>
<reference evidence="4" key="1">
    <citation type="submission" date="2021-11" db="EMBL/GenBank/DDBJ databases">
        <title>Cultivation dependent microbiological survey of springs from the worlds oldest radium mine currently devoted to the extraction of radon-saturated water.</title>
        <authorList>
            <person name="Kapinusova G."/>
            <person name="Smrhova T."/>
            <person name="Strejcek M."/>
            <person name="Suman J."/>
            <person name="Jani K."/>
            <person name="Pajer P."/>
            <person name="Uhlik O."/>
        </authorList>
    </citation>
    <scope>NUCLEOTIDE SEQUENCE [LARGE SCALE GENOMIC DNA]</scope>
    <source>
        <strain evidence="4">J379</strain>
    </source>
</reference>
<name>A0ABY5PE46_9ACTN</name>
<dbReference type="RefSeq" id="WP_353863428.1">
    <property type="nucleotide sequence ID" value="NZ_CP088295.1"/>
</dbReference>
<dbReference type="InterPro" id="IPR013216">
    <property type="entry name" value="Methyltransf_11"/>
</dbReference>
<dbReference type="InterPro" id="IPR029063">
    <property type="entry name" value="SAM-dependent_MTases_sf"/>
</dbReference>
<dbReference type="SUPFAM" id="SSF53335">
    <property type="entry name" value="S-adenosyl-L-methionine-dependent methyltransferases"/>
    <property type="match status" value="1"/>
</dbReference>
<dbReference type="PANTHER" id="PTHR43861">
    <property type="entry name" value="TRANS-ACONITATE 2-METHYLTRANSFERASE-RELATED"/>
    <property type="match status" value="1"/>
</dbReference>